<protein>
    <submittedName>
        <fullName evidence="4">ADP-ribose pyrophosphatase</fullName>
        <ecNumber evidence="4">3.6.1.13</ecNumber>
    </submittedName>
</protein>
<dbReference type="PATRIC" id="fig|1604004.4.peg.1442"/>
<dbReference type="Pfam" id="PF00293">
    <property type="entry name" value="NUDIX"/>
    <property type="match status" value="1"/>
</dbReference>
<keyword evidence="1 4" id="KW-0378">Hydrolase</keyword>
<evidence type="ECO:0000313" key="4">
    <source>
        <dbReference type="EMBL" id="AKH97860.1"/>
    </source>
</evidence>
<dbReference type="EMBL" id="CP008874">
    <property type="protein sequence ID" value="AKH97860.1"/>
    <property type="molecule type" value="Genomic_DNA"/>
</dbReference>
<evidence type="ECO:0000313" key="7">
    <source>
        <dbReference type="Proteomes" id="UP000069906"/>
    </source>
</evidence>
<reference evidence="4 7" key="1">
    <citation type="journal article" date="2015" name="ISME J.">
        <title>Elemental sulfur and acetate can support life of a novel strictly anaerobic haloarchaeon.</title>
        <authorList>
            <person name="Sorokin D.Y."/>
            <person name="Kublanov I.V."/>
            <person name="Gavrilov S.N."/>
            <person name="Rojo D."/>
            <person name="Roman P."/>
            <person name="Golyshin P.N."/>
            <person name="Slepak V.Z."/>
            <person name="Smedile F."/>
            <person name="Ferrer M."/>
            <person name="Messina E."/>
            <person name="La Cono V."/>
            <person name="Yakimov M.M."/>
        </authorList>
    </citation>
    <scope>NUCLEOTIDE SEQUENCE [LARGE SCALE GENOMIC DNA]</scope>
    <source>
        <strain evidence="4 7">HSR2</strain>
    </source>
</reference>
<dbReference type="Proteomes" id="UP000069906">
    <property type="component" value="Chromosome"/>
</dbReference>
<dbReference type="GO" id="GO:0047631">
    <property type="term" value="F:ADP-ribose diphosphatase activity"/>
    <property type="evidence" value="ECO:0007669"/>
    <property type="project" value="UniProtKB-EC"/>
</dbReference>
<dbReference type="InterPro" id="IPR020084">
    <property type="entry name" value="NUDIX_hydrolase_CS"/>
</dbReference>
<feature type="region of interest" description="Disordered" evidence="2">
    <location>
        <begin position="1"/>
        <end position="25"/>
    </location>
</feature>
<dbReference type="PROSITE" id="PS00893">
    <property type="entry name" value="NUDIX_BOX"/>
    <property type="match status" value="1"/>
</dbReference>
<dbReference type="KEGG" id="hsf:HLASA_1362"/>
<dbReference type="InterPro" id="IPR000086">
    <property type="entry name" value="NUDIX_hydrolase_dom"/>
</dbReference>
<evidence type="ECO:0000313" key="5">
    <source>
        <dbReference type="EMBL" id="ALG82254.1"/>
    </source>
</evidence>
<dbReference type="EC" id="3.6.1.13" evidence="4"/>
<dbReference type="PRINTS" id="PR00502">
    <property type="entry name" value="NUDIXFAMILY"/>
</dbReference>
<gene>
    <name evidence="4" type="primary">nudF1</name>
    <name evidence="5" type="ORF">HLASA_1362</name>
    <name evidence="4" type="ORF">HLASF_1375</name>
</gene>
<dbReference type="CDD" id="cd18873">
    <property type="entry name" value="NUDIX_NadM_like"/>
    <property type="match status" value="1"/>
</dbReference>
<feature type="domain" description="Nudix hydrolase" evidence="3">
    <location>
        <begin position="29"/>
        <end position="155"/>
    </location>
</feature>
<evidence type="ECO:0000256" key="1">
    <source>
        <dbReference type="ARBA" id="ARBA00022801"/>
    </source>
</evidence>
<dbReference type="KEGG" id="hsu:HLASF_1375"/>
<name>A0A0F7PCF8_9EURY</name>
<keyword evidence="7" id="KW-1185">Reference proteome</keyword>
<evidence type="ECO:0000259" key="3">
    <source>
        <dbReference type="PROSITE" id="PS51462"/>
    </source>
</evidence>
<dbReference type="PANTHER" id="PTHR43736">
    <property type="entry name" value="ADP-RIBOSE PYROPHOSPHATASE"/>
    <property type="match status" value="1"/>
</dbReference>
<dbReference type="STRING" id="1604004.HLASA_1362"/>
<dbReference type="SUPFAM" id="SSF55811">
    <property type="entry name" value="Nudix"/>
    <property type="match status" value="1"/>
</dbReference>
<reference evidence="6" key="2">
    <citation type="submission" date="2015-05" db="EMBL/GenBank/DDBJ databases">
        <title>Complete genome sequence of Halanaeroarchaeum sulfurireducens type strain M27-SA2, a sulfate-reducer haloarchaeon from marine anoxic lake Medee.</title>
        <authorList>
            <person name="Messina E."/>
            <person name="Kublanov I.V."/>
            <person name="Toshchakov S."/>
            <person name="Arcadi E."/>
            <person name="La Spada G."/>
            <person name="La Cono V."/>
            <person name="Yakimov M.M."/>
        </authorList>
    </citation>
    <scope>NUCLEOTIDE SEQUENCE [LARGE SCALE GENOMIC DNA]</scope>
    <source>
        <strain evidence="6">M27-SA2</strain>
    </source>
</reference>
<dbReference type="InterPro" id="IPR015797">
    <property type="entry name" value="NUDIX_hydrolase-like_dom_sf"/>
</dbReference>
<dbReference type="Gene3D" id="3.90.79.10">
    <property type="entry name" value="Nucleoside Triphosphate Pyrophosphohydrolase"/>
    <property type="match status" value="1"/>
</dbReference>
<dbReference type="PROSITE" id="PS51462">
    <property type="entry name" value="NUDIX"/>
    <property type="match status" value="1"/>
</dbReference>
<dbReference type="AlphaFoldDB" id="A0A0F7PCF8"/>
<dbReference type="InterPro" id="IPR020476">
    <property type="entry name" value="Nudix_hydrolase"/>
</dbReference>
<dbReference type="EMBL" id="CP011564">
    <property type="protein sequence ID" value="ALG82254.1"/>
    <property type="molecule type" value="Genomic_DNA"/>
</dbReference>
<evidence type="ECO:0000313" key="6">
    <source>
        <dbReference type="Proteomes" id="UP000060390"/>
    </source>
</evidence>
<reference evidence="5 6" key="3">
    <citation type="journal article" date="2016" name="Stand. Genomic Sci.">
        <title>Complete genome sequence of 'Halanaeroarchaeum sulfurireducens' M27-SA2, a sulfur-reducing and acetate-oxidizing haloarchaeon from the deep-sea hypersaline anoxic lake Medee.</title>
        <authorList>
            <person name="Messina E."/>
            <person name="Sorokin D.Y."/>
            <person name="Kublanov I.V."/>
            <person name="Toshchakov S."/>
            <person name="Lopatina A."/>
            <person name="Arcadi E."/>
            <person name="Smedile F."/>
            <person name="La Spada G."/>
            <person name="La Cono V."/>
            <person name="Yakimov M.M."/>
        </authorList>
    </citation>
    <scope>NUCLEOTIDE SEQUENCE [LARGE SCALE GENOMIC DNA]</scope>
    <source>
        <strain evidence="5 6">M27-SA2</strain>
    </source>
</reference>
<proteinExistence type="predicted"/>
<dbReference type="HOGENOM" id="CLU_037162_20_3_2"/>
<sequence length="159" mass="17239">MRCCSGTHVHHSGDAPLSTADTPEDMPAVRALATDAVILVEGEVVLLERDHPPHEGAWVLPGGLVERDETAQEACEREVREEVGMNVAAETFVGLFDDPDRDERGNVSAAYRCRPIGDATPTPREEAAQVDLFDPDELPRLGFDHEQIVAGAVKTNSQT</sequence>
<organism evidence="4 7">
    <name type="scientific">Halanaeroarchaeum sulfurireducens</name>
    <dbReference type="NCBI Taxonomy" id="1604004"/>
    <lineage>
        <taxon>Archaea</taxon>
        <taxon>Methanobacteriati</taxon>
        <taxon>Methanobacteriota</taxon>
        <taxon>Stenosarchaea group</taxon>
        <taxon>Halobacteria</taxon>
        <taxon>Halobacteriales</taxon>
        <taxon>Halobacteriaceae</taxon>
        <taxon>Halanaeroarchaeum</taxon>
    </lineage>
</organism>
<dbReference type="Proteomes" id="UP000060390">
    <property type="component" value="Chromosome"/>
</dbReference>
<evidence type="ECO:0000256" key="2">
    <source>
        <dbReference type="SAM" id="MobiDB-lite"/>
    </source>
</evidence>
<accession>A0A0F7PCF8</accession>
<dbReference type="PANTHER" id="PTHR43736:SF1">
    <property type="entry name" value="DIHYDRONEOPTERIN TRIPHOSPHATE DIPHOSPHATASE"/>
    <property type="match status" value="1"/>
</dbReference>